<evidence type="ECO:0000256" key="4">
    <source>
        <dbReference type="ARBA" id="ARBA00022833"/>
    </source>
</evidence>
<reference evidence="8 9" key="1">
    <citation type="journal article" date="2018" name="Mol. Biol. Evol.">
        <title>Analysis of the draft genome of the red seaweed Gracilariopsis chorda provides insights into genome size evolution in Rhodophyta.</title>
        <authorList>
            <person name="Lee J."/>
            <person name="Yang E.C."/>
            <person name="Graf L."/>
            <person name="Yang J.H."/>
            <person name="Qiu H."/>
            <person name="Zel Zion U."/>
            <person name="Chan C.X."/>
            <person name="Stephens T.G."/>
            <person name="Weber A.P.M."/>
            <person name="Boo G.H."/>
            <person name="Boo S.M."/>
            <person name="Kim K.M."/>
            <person name="Shin Y."/>
            <person name="Jung M."/>
            <person name="Lee S.J."/>
            <person name="Yim H.S."/>
            <person name="Lee J.H."/>
            <person name="Bhattacharya D."/>
            <person name="Yoon H.S."/>
        </authorList>
    </citation>
    <scope>NUCLEOTIDE SEQUENCE [LARGE SCALE GENOMIC DNA]</scope>
    <source>
        <strain evidence="8 9">SKKU-2015</strain>
        <tissue evidence="8">Whole body</tissue>
    </source>
</reference>
<protein>
    <submittedName>
        <fullName evidence="8">Telomere zinc finger-associated protein</fullName>
    </submittedName>
</protein>
<dbReference type="PROSITE" id="PS50157">
    <property type="entry name" value="ZINC_FINGER_C2H2_2"/>
    <property type="match status" value="3"/>
</dbReference>
<dbReference type="EMBL" id="NBIV01000019">
    <property type="protein sequence ID" value="PXF47846.1"/>
    <property type="molecule type" value="Genomic_DNA"/>
</dbReference>
<dbReference type="Pfam" id="PF05605">
    <property type="entry name" value="zf-Di19"/>
    <property type="match status" value="1"/>
</dbReference>
<dbReference type="Gene3D" id="3.30.160.60">
    <property type="entry name" value="Classic Zinc Finger"/>
    <property type="match status" value="2"/>
</dbReference>
<evidence type="ECO:0000313" key="9">
    <source>
        <dbReference type="Proteomes" id="UP000247409"/>
    </source>
</evidence>
<dbReference type="AlphaFoldDB" id="A0A2V3J0B0"/>
<keyword evidence="9" id="KW-1185">Reference proteome</keyword>
<comment type="caution">
    <text evidence="8">The sequence shown here is derived from an EMBL/GenBank/DDBJ whole genome shotgun (WGS) entry which is preliminary data.</text>
</comment>
<dbReference type="InterPro" id="IPR036236">
    <property type="entry name" value="Znf_C2H2_sf"/>
</dbReference>
<evidence type="ECO:0000313" key="8">
    <source>
        <dbReference type="EMBL" id="PXF47846.1"/>
    </source>
</evidence>
<dbReference type="Proteomes" id="UP000247409">
    <property type="component" value="Unassembled WGS sequence"/>
</dbReference>
<dbReference type="InterPro" id="IPR013087">
    <property type="entry name" value="Znf_C2H2_type"/>
</dbReference>
<gene>
    <name evidence="8" type="ORF">BWQ96_02382</name>
</gene>
<dbReference type="PROSITE" id="PS00028">
    <property type="entry name" value="ZINC_FINGER_C2H2_1"/>
    <property type="match status" value="4"/>
</dbReference>
<feature type="region of interest" description="Disordered" evidence="6">
    <location>
        <begin position="140"/>
        <end position="217"/>
    </location>
</feature>
<feature type="region of interest" description="Disordered" evidence="6">
    <location>
        <begin position="1"/>
        <end position="26"/>
    </location>
</feature>
<feature type="compositionally biased region" description="Basic and acidic residues" evidence="6">
    <location>
        <begin position="204"/>
        <end position="217"/>
    </location>
</feature>
<feature type="domain" description="C2H2-type" evidence="7">
    <location>
        <begin position="304"/>
        <end position="332"/>
    </location>
</feature>
<dbReference type="Pfam" id="PF00096">
    <property type="entry name" value="zf-C2H2"/>
    <property type="match status" value="1"/>
</dbReference>
<dbReference type="InterPro" id="IPR008598">
    <property type="entry name" value="Di19_Zn-bd"/>
</dbReference>
<sequence length="361" mass="39198">MSSENNSQGSSNPSGSSTNSTELKQRSRDAINQILLHLDADCSGIPATVEEARACQIVHPSLLRFPDEESQTSQTPEPETSSGANAAATAAAATASADPSTARRAQHPQSSVGSPYGTGGAQLSYPSVVGPFRAEWAQSASSDVAGPSTAGWPQQERRSSNVARPSTAGGAQQRRAPSNVAGPSTAGAVQPERGQGTSASETEVVEREPKRRRTDERANYTCPACQYSTPYRKMMDRHEARHADSRCYVCDIMFATTRALSVHNNIHHGNTTPLFVCEYCERPYTRKASLQNHIRDIHPLLGEFGCPHCAQRFSTRQGLHMHVYRKHPTPSTNMFVCEVCGRHYRAKNTMLAHVRRSHGGT</sequence>
<dbReference type="SMART" id="SM00355">
    <property type="entry name" value="ZnF_C2H2"/>
    <property type="match status" value="5"/>
</dbReference>
<dbReference type="GO" id="GO:0008270">
    <property type="term" value="F:zinc ion binding"/>
    <property type="evidence" value="ECO:0007669"/>
    <property type="project" value="UniProtKB-KW"/>
</dbReference>
<dbReference type="PANTHER" id="PTHR24379">
    <property type="entry name" value="KRAB AND ZINC FINGER DOMAIN-CONTAINING"/>
    <property type="match status" value="1"/>
</dbReference>
<dbReference type="SUPFAM" id="SSF57667">
    <property type="entry name" value="beta-beta-alpha zinc fingers"/>
    <property type="match status" value="2"/>
</dbReference>
<keyword evidence="4" id="KW-0862">Zinc</keyword>
<feature type="domain" description="C2H2-type" evidence="7">
    <location>
        <begin position="335"/>
        <end position="361"/>
    </location>
</feature>
<evidence type="ECO:0000256" key="1">
    <source>
        <dbReference type="ARBA" id="ARBA00022723"/>
    </source>
</evidence>
<feature type="region of interest" description="Disordered" evidence="6">
    <location>
        <begin position="63"/>
        <end position="119"/>
    </location>
</feature>
<keyword evidence="2" id="KW-0677">Repeat</keyword>
<evidence type="ECO:0000259" key="7">
    <source>
        <dbReference type="PROSITE" id="PS50157"/>
    </source>
</evidence>
<proteinExistence type="predicted"/>
<organism evidence="8 9">
    <name type="scientific">Gracilariopsis chorda</name>
    <dbReference type="NCBI Taxonomy" id="448386"/>
    <lineage>
        <taxon>Eukaryota</taxon>
        <taxon>Rhodophyta</taxon>
        <taxon>Florideophyceae</taxon>
        <taxon>Rhodymeniophycidae</taxon>
        <taxon>Gracilariales</taxon>
        <taxon>Gracilariaceae</taxon>
        <taxon>Gracilariopsis</taxon>
    </lineage>
</organism>
<accession>A0A2V3J0B0</accession>
<dbReference type="PANTHER" id="PTHR24379:SF121">
    <property type="entry name" value="C2H2-TYPE DOMAIN-CONTAINING PROTEIN"/>
    <property type="match status" value="1"/>
</dbReference>
<feature type="domain" description="C2H2-type" evidence="7">
    <location>
        <begin position="275"/>
        <end position="298"/>
    </location>
</feature>
<evidence type="ECO:0000256" key="3">
    <source>
        <dbReference type="ARBA" id="ARBA00022771"/>
    </source>
</evidence>
<keyword evidence="3 5" id="KW-0863">Zinc-finger</keyword>
<evidence type="ECO:0000256" key="6">
    <source>
        <dbReference type="SAM" id="MobiDB-lite"/>
    </source>
</evidence>
<feature type="compositionally biased region" description="Low complexity" evidence="6">
    <location>
        <begin position="1"/>
        <end position="22"/>
    </location>
</feature>
<dbReference type="OrthoDB" id="6508643at2759"/>
<dbReference type="STRING" id="448386.A0A2V3J0B0"/>
<name>A0A2V3J0B0_9FLOR</name>
<evidence type="ECO:0000256" key="5">
    <source>
        <dbReference type="PROSITE-ProRule" id="PRU00042"/>
    </source>
</evidence>
<evidence type="ECO:0000256" key="2">
    <source>
        <dbReference type="ARBA" id="ARBA00022737"/>
    </source>
</evidence>
<feature type="compositionally biased region" description="Low complexity" evidence="6">
    <location>
        <begin position="80"/>
        <end position="102"/>
    </location>
</feature>
<keyword evidence="1" id="KW-0479">Metal-binding</keyword>